<name>A0AAN6G3X8_9BASI</name>
<dbReference type="AlphaFoldDB" id="A0AAN6G3X8"/>
<feature type="region of interest" description="Disordered" evidence="2">
    <location>
        <begin position="341"/>
        <end position="370"/>
    </location>
</feature>
<dbReference type="Proteomes" id="UP001176521">
    <property type="component" value="Unassembled WGS sequence"/>
</dbReference>
<sequence length="497" mass="55838">MQRAQAVPETQFSQDEDALDWYSPASSSLLAREPALPIYGSGTPAAAGVHAAEASGTAEQLRVELDKMEASNASIRAQLDRMIEPSIVDRRRIRQQDHRLLELDDEREALARKLDLLHRSKKQAFTALAKCIHEANSRLTRLRHRERQLEDLQSQVTQLSQLSQPSQSSQQPRESQQSDVASQQPVSVCVARMRRKGRAPGPIVSGAAIERMRTLVEGPASQPRPVIQGELKNRFWHRYYDAMVNEMLDRKTSRNLQLRVDLFRRNRRVFDLERQNANMLSRLQPLQESFDVLQDQVEILVAERNDLRRQLRAYSIRRRPGWWTKHSDSVPDLPPLPAITPTWSSSTPPSAWRTPSDLMHASSSTPADISQEEATALRVELRQAQLEVYTLGRLLDDRAEREKGDGAASDIPGPRGSSQPRTLDWDSQSSGAGASTVKSVVPPWQLSPAINRPPALAQELAREDSPRSTPPGFASSSPTPTPYELPGPSAEQWRRQK</sequence>
<keyword evidence="4" id="KW-1185">Reference proteome</keyword>
<reference evidence="3" key="1">
    <citation type="journal article" date="2023" name="PhytoFront">
        <title>Draft Genome Resources of Seven Strains of Tilletia horrida, Causal Agent of Kernel Smut of Rice.</title>
        <authorList>
            <person name="Khanal S."/>
            <person name="Antony Babu S."/>
            <person name="Zhou X.G."/>
        </authorList>
    </citation>
    <scope>NUCLEOTIDE SEQUENCE</scope>
    <source>
        <strain evidence="3">TX3</strain>
    </source>
</reference>
<feature type="compositionally biased region" description="Low complexity" evidence="2">
    <location>
        <begin position="152"/>
        <end position="178"/>
    </location>
</feature>
<protein>
    <submittedName>
        <fullName evidence="3">Uncharacterized protein</fullName>
    </submittedName>
</protein>
<proteinExistence type="predicted"/>
<dbReference type="EMBL" id="JAPDMQ010000964">
    <property type="protein sequence ID" value="KAK0519522.1"/>
    <property type="molecule type" value="Genomic_DNA"/>
</dbReference>
<evidence type="ECO:0000256" key="1">
    <source>
        <dbReference type="SAM" id="Coils"/>
    </source>
</evidence>
<evidence type="ECO:0000256" key="2">
    <source>
        <dbReference type="SAM" id="MobiDB-lite"/>
    </source>
</evidence>
<comment type="caution">
    <text evidence="3">The sequence shown here is derived from an EMBL/GenBank/DDBJ whole genome shotgun (WGS) entry which is preliminary data.</text>
</comment>
<feature type="region of interest" description="Disordered" evidence="2">
    <location>
        <begin position="400"/>
        <end position="497"/>
    </location>
</feature>
<organism evidence="3 4">
    <name type="scientific">Tilletia horrida</name>
    <dbReference type="NCBI Taxonomy" id="155126"/>
    <lineage>
        <taxon>Eukaryota</taxon>
        <taxon>Fungi</taxon>
        <taxon>Dikarya</taxon>
        <taxon>Basidiomycota</taxon>
        <taxon>Ustilaginomycotina</taxon>
        <taxon>Exobasidiomycetes</taxon>
        <taxon>Tilletiales</taxon>
        <taxon>Tilletiaceae</taxon>
        <taxon>Tilletia</taxon>
    </lineage>
</organism>
<gene>
    <name evidence="3" type="ORF">OC842_007426</name>
</gene>
<keyword evidence="1" id="KW-0175">Coiled coil</keyword>
<feature type="region of interest" description="Disordered" evidence="2">
    <location>
        <begin position="151"/>
        <end position="186"/>
    </location>
</feature>
<feature type="compositionally biased region" description="Low complexity" evidence="2">
    <location>
        <begin position="341"/>
        <end position="356"/>
    </location>
</feature>
<accession>A0AAN6G3X8</accession>
<evidence type="ECO:0000313" key="4">
    <source>
        <dbReference type="Proteomes" id="UP001176521"/>
    </source>
</evidence>
<evidence type="ECO:0000313" key="3">
    <source>
        <dbReference type="EMBL" id="KAK0519522.1"/>
    </source>
</evidence>
<feature type="coiled-coil region" evidence="1">
    <location>
        <begin position="290"/>
        <end position="317"/>
    </location>
</feature>
<feature type="compositionally biased region" description="Polar residues" evidence="2">
    <location>
        <begin position="416"/>
        <end position="438"/>
    </location>
</feature>